<dbReference type="EMBL" id="JAUUCC010000001">
    <property type="protein sequence ID" value="MEE2048920.1"/>
    <property type="molecule type" value="Genomic_DNA"/>
</dbReference>
<dbReference type="Proteomes" id="UP001348641">
    <property type="component" value="Unassembled WGS sequence"/>
</dbReference>
<dbReference type="SUPFAM" id="SSF53335">
    <property type="entry name" value="S-adenosyl-L-methionine-dependent methyltransferases"/>
    <property type="match status" value="1"/>
</dbReference>
<dbReference type="Gene3D" id="3.40.50.150">
    <property type="entry name" value="Vaccinia Virus protein VP39"/>
    <property type="match status" value="1"/>
</dbReference>
<dbReference type="RefSeq" id="WP_330156232.1">
    <property type="nucleotide sequence ID" value="NZ_BAAAJA010000006.1"/>
</dbReference>
<dbReference type="InterPro" id="IPR013216">
    <property type="entry name" value="Methyltransf_11"/>
</dbReference>
<accession>A0ABU7KHZ5</accession>
<dbReference type="PANTHER" id="PTHR42912">
    <property type="entry name" value="METHYLTRANSFERASE"/>
    <property type="match status" value="1"/>
</dbReference>
<proteinExistence type="predicted"/>
<dbReference type="CDD" id="cd02440">
    <property type="entry name" value="AdoMet_MTases"/>
    <property type="match status" value="1"/>
</dbReference>
<keyword evidence="2" id="KW-0808">Transferase</keyword>
<reference evidence="2 3" key="1">
    <citation type="submission" date="2023-07" db="EMBL/GenBank/DDBJ databases">
        <authorList>
            <person name="Girao M."/>
            <person name="Carvalho M.F."/>
        </authorList>
    </citation>
    <scope>NUCLEOTIDE SEQUENCE [LARGE SCALE GENOMIC DNA]</scope>
    <source>
        <strain evidence="2 3">66/93</strain>
    </source>
</reference>
<gene>
    <name evidence="2" type="ORF">Q8A49_00220</name>
</gene>
<dbReference type="InterPro" id="IPR050508">
    <property type="entry name" value="Methyltransf_Superfamily"/>
</dbReference>
<sequence>MNLFGDLLKEFGAPGERLIDLGCGTGNSSVELQKIGYRVTGVDLSPAMVAAAEGKEEMRGIGFLVGGLTDLPLPPSTFDAAISAGEVFHYLSGDEELDAAFAEAARVLVPNGLLIVEVNTELSFRVLSQAPNIRRSDNGFISFSPLAPADFSPGEAIDLEVDSFARVAGDLWERSVTRHRLRHLTHERILASIASAGLEFVSVRGFHGGALEDGLDDGRHPKALYVARRTDSVA</sequence>
<protein>
    <submittedName>
        <fullName evidence="2">Class I SAM-dependent methyltransferase</fullName>
    </submittedName>
</protein>
<dbReference type="Pfam" id="PF08241">
    <property type="entry name" value="Methyltransf_11"/>
    <property type="match status" value="1"/>
</dbReference>
<organism evidence="2 3">
    <name type="scientific">Nocardiopsis tropica</name>
    <dbReference type="NCBI Taxonomy" id="109330"/>
    <lineage>
        <taxon>Bacteria</taxon>
        <taxon>Bacillati</taxon>
        <taxon>Actinomycetota</taxon>
        <taxon>Actinomycetes</taxon>
        <taxon>Streptosporangiales</taxon>
        <taxon>Nocardiopsidaceae</taxon>
        <taxon>Nocardiopsis</taxon>
    </lineage>
</organism>
<feature type="domain" description="Methyltransferase type 11" evidence="1">
    <location>
        <begin position="20"/>
        <end position="116"/>
    </location>
</feature>
<comment type="caution">
    <text evidence="2">The sequence shown here is derived from an EMBL/GenBank/DDBJ whole genome shotgun (WGS) entry which is preliminary data.</text>
</comment>
<evidence type="ECO:0000313" key="3">
    <source>
        <dbReference type="Proteomes" id="UP001348641"/>
    </source>
</evidence>
<name>A0ABU7KHZ5_9ACTN</name>
<dbReference type="GO" id="GO:0008168">
    <property type="term" value="F:methyltransferase activity"/>
    <property type="evidence" value="ECO:0007669"/>
    <property type="project" value="UniProtKB-KW"/>
</dbReference>
<evidence type="ECO:0000259" key="1">
    <source>
        <dbReference type="Pfam" id="PF08241"/>
    </source>
</evidence>
<evidence type="ECO:0000313" key="2">
    <source>
        <dbReference type="EMBL" id="MEE2048920.1"/>
    </source>
</evidence>
<dbReference type="GO" id="GO:0032259">
    <property type="term" value="P:methylation"/>
    <property type="evidence" value="ECO:0007669"/>
    <property type="project" value="UniProtKB-KW"/>
</dbReference>
<keyword evidence="2" id="KW-0489">Methyltransferase</keyword>
<dbReference type="InterPro" id="IPR029063">
    <property type="entry name" value="SAM-dependent_MTases_sf"/>
</dbReference>